<evidence type="ECO:0000313" key="2">
    <source>
        <dbReference type="EMBL" id="BAM02286.1"/>
    </source>
</evidence>
<gene>
    <name evidence="2" type="ordered locus">PSMK_01270</name>
</gene>
<organism evidence="2 3">
    <name type="scientific">Phycisphaera mikurensis (strain NBRC 102666 / KCTC 22515 / FYK2301M01)</name>
    <dbReference type="NCBI Taxonomy" id="1142394"/>
    <lineage>
        <taxon>Bacteria</taxon>
        <taxon>Pseudomonadati</taxon>
        <taxon>Planctomycetota</taxon>
        <taxon>Phycisphaerae</taxon>
        <taxon>Phycisphaerales</taxon>
        <taxon>Phycisphaeraceae</taxon>
        <taxon>Phycisphaera</taxon>
    </lineage>
</organism>
<keyword evidence="1" id="KW-0802">TPR repeat</keyword>
<dbReference type="STRING" id="1142394.PSMK_01270"/>
<dbReference type="Proteomes" id="UP000007881">
    <property type="component" value="Chromosome"/>
</dbReference>
<keyword evidence="3" id="KW-1185">Reference proteome</keyword>
<feature type="repeat" description="TPR" evidence="1">
    <location>
        <begin position="19"/>
        <end position="52"/>
    </location>
</feature>
<evidence type="ECO:0000256" key="1">
    <source>
        <dbReference type="PROSITE-ProRule" id="PRU00339"/>
    </source>
</evidence>
<protein>
    <submittedName>
        <fullName evidence="2">Uncharacterized protein</fullName>
    </submittedName>
</protein>
<reference evidence="2 3" key="1">
    <citation type="submission" date="2012-02" db="EMBL/GenBank/DDBJ databases">
        <title>Complete genome sequence of Phycisphaera mikurensis NBRC 102666.</title>
        <authorList>
            <person name="Ankai A."/>
            <person name="Hosoyama A."/>
            <person name="Terui Y."/>
            <person name="Sekine M."/>
            <person name="Fukai R."/>
            <person name="Kato Y."/>
            <person name="Nakamura S."/>
            <person name="Yamada-Narita S."/>
            <person name="Kawakoshi A."/>
            <person name="Fukunaga Y."/>
            <person name="Yamazaki S."/>
            <person name="Fujita N."/>
        </authorList>
    </citation>
    <scope>NUCLEOTIDE SEQUENCE [LARGE SCALE GENOMIC DNA]</scope>
    <source>
        <strain evidence="3">NBRC 102666 / KCTC 22515 / FYK2301M01</strain>
    </source>
</reference>
<sequence length="102" mass="11134">MADRLDTLLRLHADDPADRDLPYMIGLEHAKAGANAEALAWLDKALEVDPSHHYAWFQKARVLSEEGEEDEAVAAARAGLERAEADGNAKAAGELRELLESL</sequence>
<proteinExistence type="predicted"/>
<dbReference type="RefSeq" id="WP_014435506.1">
    <property type="nucleotide sequence ID" value="NC_017080.1"/>
</dbReference>
<dbReference type="EMBL" id="AP012338">
    <property type="protein sequence ID" value="BAM02286.1"/>
    <property type="molecule type" value="Genomic_DNA"/>
</dbReference>
<accession>I0IAJ8</accession>
<name>I0IAJ8_PHYMF</name>
<dbReference type="Gene3D" id="1.25.40.10">
    <property type="entry name" value="Tetratricopeptide repeat domain"/>
    <property type="match status" value="1"/>
</dbReference>
<dbReference type="OrthoDB" id="6193797at2"/>
<dbReference type="KEGG" id="phm:PSMK_01270"/>
<dbReference type="AlphaFoldDB" id="I0IAJ8"/>
<evidence type="ECO:0000313" key="3">
    <source>
        <dbReference type="Proteomes" id="UP000007881"/>
    </source>
</evidence>
<dbReference type="HOGENOM" id="CLU_146069_0_1_0"/>
<dbReference type="Pfam" id="PF13431">
    <property type="entry name" value="TPR_17"/>
    <property type="match status" value="1"/>
</dbReference>
<dbReference type="SMART" id="SM00028">
    <property type="entry name" value="TPR"/>
    <property type="match status" value="2"/>
</dbReference>
<dbReference type="eggNOG" id="COG3063">
    <property type="taxonomic scope" value="Bacteria"/>
</dbReference>
<dbReference type="SUPFAM" id="SSF48452">
    <property type="entry name" value="TPR-like"/>
    <property type="match status" value="1"/>
</dbReference>
<dbReference type="InterPro" id="IPR011990">
    <property type="entry name" value="TPR-like_helical_dom_sf"/>
</dbReference>
<dbReference type="InterPro" id="IPR019734">
    <property type="entry name" value="TPR_rpt"/>
</dbReference>
<dbReference type="PROSITE" id="PS50005">
    <property type="entry name" value="TPR"/>
    <property type="match status" value="1"/>
</dbReference>